<dbReference type="EMBL" id="JARBJD010000059">
    <property type="protein sequence ID" value="KAK2956146.1"/>
    <property type="molecule type" value="Genomic_DNA"/>
</dbReference>
<comment type="caution">
    <text evidence="1">The sequence shown here is derived from an EMBL/GenBank/DDBJ whole genome shotgun (WGS) entry which is preliminary data.</text>
</comment>
<protein>
    <submittedName>
        <fullName evidence="1">Uncharacterized protein</fullName>
    </submittedName>
</protein>
<keyword evidence="2" id="KW-1185">Reference proteome</keyword>
<organism evidence="1 2">
    <name type="scientific">Blattamonas nauphoetae</name>
    <dbReference type="NCBI Taxonomy" id="2049346"/>
    <lineage>
        <taxon>Eukaryota</taxon>
        <taxon>Metamonada</taxon>
        <taxon>Preaxostyla</taxon>
        <taxon>Oxymonadida</taxon>
        <taxon>Blattamonas</taxon>
    </lineage>
</organism>
<sequence length="263" mass="29060">MTATDATTDTSSSTVLSDCSAFLNWHYNRNESDSEKAVIFQSLVATMKSQPAFDVNLEAKALKFLKSVDPVEPKSADAFLSSHGRTTDESLTHFIQSMVVLISSTSQTITTAAMKMLFSLLLWSSEKVHLSLIKADLIPQLIIALNPHSLSFTEAVDIHINLMKTIRWFVARSTPHSLAELGIQDLNEQQAVHETVFQQVFLPSETQGPANISTCFFLLLDNKHYCPMQLAIQFSISQHSALIIALIVTVTNLLLDDGFCIVS</sequence>
<evidence type="ECO:0000313" key="1">
    <source>
        <dbReference type="EMBL" id="KAK2956146.1"/>
    </source>
</evidence>
<name>A0ABQ9XXD1_9EUKA</name>
<dbReference type="Proteomes" id="UP001281761">
    <property type="component" value="Unassembled WGS sequence"/>
</dbReference>
<evidence type="ECO:0000313" key="2">
    <source>
        <dbReference type="Proteomes" id="UP001281761"/>
    </source>
</evidence>
<accession>A0ABQ9XXD1</accession>
<gene>
    <name evidence="1" type="ORF">BLNAU_8926</name>
</gene>
<proteinExistence type="predicted"/>
<reference evidence="1 2" key="1">
    <citation type="journal article" date="2022" name="bioRxiv">
        <title>Genomics of Preaxostyla Flagellates Illuminates Evolutionary Transitions and the Path Towards Mitochondrial Loss.</title>
        <authorList>
            <person name="Novak L.V.F."/>
            <person name="Treitli S.C."/>
            <person name="Pyrih J."/>
            <person name="Halakuc P."/>
            <person name="Pipaliya S.V."/>
            <person name="Vacek V."/>
            <person name="Brzon O."/>
            <person name="Soukal P."/>
            <person name="Eme L."/>
            <person name="Dacks J.B."/>
            <person name="Karnkowska A."/>
            <person name="Elias M."/>
            <person name="Hampl V."/>
        </authorList>
    </citation>
    <scope>NUCLEOTIDE SEQUENCE [LARGE SCALE GENOMIC DNA]</scope>
    <source>
        <strain evidence="1">NAU3</strain>
        <tissue evidence="1">Gut</tissue>
    </source>
</reference>